<evidence type="ECO:0000256" key="1">
    <source>
        <dbReference type="ARBA" id="ARBA00022553"/>
    </source>
</evidence>
<feature type="domain" description="HTH luxR-type" evidence="4">
    <location>
        <begin position="152"/>
        <end position="217"/>
    </location>
</feature>
<dbReference type="OrthoDB" id="9796655at2"/>
<feature type="domain" description="Response regulatory" evidence="5">
    <location>
        <begin position="14"/>
        <end position="129"/>
    </location>
</feature>
<dbReference type="InterPro" id="IPR000792">
    <property type="entry name" value="Tscrpt_reg_LuxR_C"/>
</dbReference>
<dbReference type="EMBL" id="FUXU01000094">
    <property type="protein sequence ID" value="SKA67603.1"/>
    <property type="molecule type" value="Genomic_DNA"/>
</dbReference>
<dbReference type="PRINTS" id="PR00038">
    <property type="entry name" value="HTHLUXR"/>
</dbReference>
<dbReference type="Pfam" id="PF00072">
    <property type="entry name" value="Response_reg"/>
    <property type="match status" value="1"/>
</dbReference>
<evidence type="ECO:0000256" key="2">
    <source>
        <dbReference type="ARBA" id="ARBA00023125"/>
    </source>
</evidence>
<evidence type="ECO:0000313" key="7">
    <source>
        <dbReference type="Proteomes" id="UP000190162"/>
    </source>
</evidence>
<reference evidence="7" key="1">
    <citation type="submission" date="2017-02" db="EMBL/GenBank/DDBJ databases">
        <authorList>
            <person name="Varghese N."/>
            <person name="Submissions S."/>
        </authorList>
    </citation>
    <scope>NUCLEOTIDE SEQUENCE [LARGE SCALE GENOMIC DNA]</scope>
    <source>
        <strain evidence="7">DSM 22720</strain>
    </source>
</reference>
<dbReference type="GO" id="GO:0006355">
    <property type="term" value="P:regulation of DNA-templated transcription"/>
    <property type="evidence" value="ECO:0007669"/>
    <property type="project" value="InterPro"/>
</dbReference>
<dbReference type="SMART" id="SM00448">
    <property type="entry name" value="REC"/>
    <property type="match status" value="1"/>
</dbReference>
<dbReference type="InterPro" id="IPR011006">
    <property type="entry name" value="CheY-like_superfamily"/>
</dbReference>
<accession>A0A1T4VRJ3</accession>
<dbReference type="Proteomes" id="UP000190162">
    <property type="component" value="Unassembled WGS sequence"/>
</dbReference>
<dbReference type="PANTHER" id="PTHR43214">
    <property type="entry name" value="TWO-COMPONENT RESPONSE REGULATOR"/>
    <property type="match status" value="1"/>
</dbReference>
<organism evidence="6 7">
    <name type="scientific">Enterovibrio nigricans DSM 22720</name>
    <dbReference type="NCBI Taxonomy" id="1121868"/>
    <lineage>
        <taxon>Bacteria</taxon>
        <taxon>Pseudomonadati</taxon>
        <taxon>Pseudomonadota</taxon>
        <taxon>Gammaproteobacteria</taxon>
        <taxon>Vibrionales</taxon>
        <taxon>Vibrionaceae</taxon>
        <taxon>Enterovibrio</taxon>
    </lineage>
</organism>
<evidence type="ECO:0000313" key="6">
    <source>
        <dbReference type="EMBL" id="SKA67603.1"/>
    </source>
</evidence>
<evidence type="ECO:0000256" key="3">
    <source>
        <dbReference type="PROSITE-ProRule" id="PRU00169"/>
    </source>
</evidence>
<dbReference type="AlphaFoldDB" id="A0A1T4VRJ3"/>
<sequence length="220" mass="24333">MGQFYFGDSVAKWISFKSALTPMVRQGCRLLLESQNIIVVAEAESGEEAFRYLNDITPDVAVVDLSMENMGGLEVISRMHTRNPETKIIVFSMHDDPFFTQRAFKNGASGYVSKSNPPETLVDAIGHIMKGGQFISPDIAKKLAFDQYFEATTHPLKKLTSREIDIFHRMGQGKSSAQIAEDLSLSRKSVSNYVGGLKKKLNADSTASLIKIAVTTFKES</sequence>
<feature type="modified residue" description="4-aspartylphosphate" evidence="3">
    <location>
        <position position="64"/>
    </location>
</feature>
<proteinExistence type="predicted"/>
<dbReference type="GO" id="GO:0000160">
    <property type="term" value="P:phosphorelay signal transduction system"/>
    <property type="evidence" value="ECO:0007669"/>
    <property type="project" value="InterPro"/>
</dbReference>
<evidence type="ECO:0000259" key="5">
    <source>
        <dbReference type="PROSITE" id="PS50110"/>
    </source>
</evidence>
<dbReference type="GO" id="GO:0003677">
    <property type="term" value="F:DNA binding"/>
    <property type="evidence" value="ECO:0007669"/>
    <property type="project" value="UniProtKB-KW"/>
</dbReference>
<dbReference type="PANTHER" id="PTHR43214:SF43">
    <property type="entry name" value="TWO-COMPONENT RESPONSE REGULATOR"/>
    <property type="match status" value="1"/>
</dbReference>
<dbReference type="InterPro" id="IPR001789">
    <property type="entry name" value="Sig_transdc_resp-reg_receiver"/>
</dbReference>
<evidence type="ECO:0000259" key="4">
    <source>
        <dbReference type="PROSITE" id="PS50043"/>
    </source>
</evidence>
<protein>
    <submittedName>
        <fullName evidence="6">Two component transcriptional regulator, LuxR family</fullName>
    </submittedName>
</protein>
<keyword evidence="7" id="KW-1185">Reference proteome</keyword>
<dbReference type="Pfam" id="PF00196">
    <property type="entry name" value="GerE"/>
    <property type="match status" value="1"/>
</dbReference>
<dbReference type="InterPro" id="IPR016032">
    <property type="entry name" value="Sig_transdc_resp-reg_C-effctor"/>
</dbReference>
<dbReference type="PROSITE" id="PS50110">
    <property type="entry name" value="RESPONSE_REGULATORY"/>
    <property type="match status" value="1"/>
</dbReference>
<dbReference type="Gene3D" id="3.40.50.2300">
    <property type="match status" value="1"/>
</dbReference>
<dbReference type="PROSITE" id="PS50043">
    <property type="entry name" value="HTH_LUXR_2"/>
    <property type="match status" value="1"/>
</dbReference>
<dbReference type="RefSeq" id="WP_078754331.1">
    <property type="nucleotide sequence ID" value="NZ_FUXU01000094.1"/>
</dbReference>
<gene>
    <name evidence="6" type="ORF">SAMN02745132_04225</name>
</gene>
<dbReference type="InterPro" id="IPR039420">
    <property type="entry name" value="WalR-like"/>
</dbReference>
<name>A0A1T4VRJ3_9GAMM</name>
<keyword evidence="1 3" id="KW-0597">Phosphoprotein</keyword>
<dbReference type="CDD" id="cd06170">
    <property type="entry name" value="LuxR_C_like"/>
    <property type="match status" value="1"/>
</dbReference>
<dbReference type="SUPFAM" id="SSF46894">
    <property type="entry name" value="C-terminal effector domain of the bipartite response regulators"/>
    <property type="match status" value="1"/>
</dbReference>
<dbReference type="SUPFAM" id="SSF52172">
    <property type="entry name" value="CheY-like"/>
    <property type="match status" value="1"/>
</dbReference>
<dbReference type="InterPro" id="IPR058245">
    <property type="entry name" value="NreC/VraR/RcsB-like_REC"/>
</dbReference>
<dbReference type="CDD" id="cd17535">
    <property type="entry name" value="REC_NarL-like"/>
    <property type="match status" value="1"/>
</dbReference>
<keyword evidence="2" id="KW-0238">DNA-binding</keyword>
<dbReference type="SMART" id="SM00421">
    <property type="entry name" value="HTH_LUXR"/>
    <property type="match status" value="1"/>
</dbReference>